<evidence type="ECO:0000256" key="7">
    <source>
        <dbReference type="ARBA" id="ARBA00032345"/>
    </source>
</evidence>
<dbReference type="CDD" id="cd01895">
    <property type="entry name" value="EngA2"/>
    <property type="match status" value="1"/>
</dbReference>
<dbReference type="GO" id="GO:0005525">
    <property type="term" value="F:GTP binding"/>
    <property type="evidence" value="ECO:0007669"/>
    <property type="project" value="UniProtKB-UniRule"/>
</dbReference>
<dbReference type="EMBL" id="BMYV01000001">
    <property type="protein sequence ID" value="GGX58415.1"/>
    <property type="molecule type" value="Genomic_DNA"/>
</dbReference>
<evidence type="ECO:0000256" key="8">
    <source>
        <dbReference type="HAMAP-Rule" id="MF_00195"/>
    </source>
</evidence>
<dbReference type="InterPro" id="IPR005225">
    <property type="entry name" value="Small_GTP-bd"/>
</dbReference>
<protein>
    <recommendedName>
        <fullName evidence="2 8">GTPase Der</fullName>
    </recommendedName>
    <alternativeName>
        <fullName evidence="7 8">GTP-binding protein EngA</fullName>
    </alternativeName>
</protein>
<feature type="region of interest" description="Disordered" evidence="11">
    <location>
        <begin position="1"/>
        <end position="21"/>
    </location>
</feature>
<evidence type="ECO:0000256" key="6">
    <source>
        <dbReference type="ARBA" id="ARBA00023134"/>
    </source>
</evidence>
<dbReference type="FunFam" id="3.30.300.20:FF:000004">
    <property type="entry name" value="GTPase Der"/>
    <property type="match status" value="1"/>
</dbReference>
<feature type="binding site" evidence="8">
    <location>
        <begin position="206"/>
        <end position="213"/>
    </location>
    <ligand>
        <name>GTP</name>
        <dbReference type="ChEBI" id="CHEBI:37565"/>
        <label>2</label>
    </ligand>
</feature>
<evidence type="ECO:0000256" key="1">
    <source>
        <dbReference type="ARBA" id="ARBA00008279"/>
    </source>
</evidence>
<dbReference type="InterPro" id="IPR027417">
    <property type="entry name" value="P-loop_NTPase"/>
</dbReference>
<dbReference type="RefSeq" id="WP_189580809.1">
    <property type="nucleotide sequence ID" value="NZ_BMYV01000001.1"/>
</dbReference>
<keyword evidence="3 8" id="KW-0690">Ribosome biogenesis</keyword>
<dbReference type="InterPro" id="IPR006073">
    <property type="entry name" value="GTP-bd"/>
</dbReference>
<organism evidence="13 14">
    <name type="scientific">Litorimonas cladophorae</name>
    <dbReference type="NCBI Taxonomy" id="1220491"/>
    <lineage>
        <taxon>Bacteria</taxon>
        <taxon>Pseudomonadati</taxon>
        <taxon>Pseudomonadota</taxon>
        <taxon>Alphaproteobacteria</taxon>
        <taxon>Maricaulales</taxon>
        <taxon>Robiginitomaculaceae</taxon>
    </lineage>
</organism>
<keyword evidence="4 10" id="KW-0677">Repeat</keyword>
<dbReference type="PIRSF" id="PIRSF006485">
    <property type="entry name" value="GTP-binding_EngA"/>
    <property type="match status" value="1"/>
</dbReference>
<evidence type="ECO:0000313" key="13">
    <source>
        <dbReference type="EMBL" id="GGX58415.1"/>
    </source>
</evidence>
<comment type="caution">
    <text evidence="8">Lacks conserved residue(s) required for the propagation of feature annotation.</text>
</comment>
<evidence type="ECO:0000256" key="5">
    <source>
        <dbReference type="ARBA" id="ARBA00022741"/>
    </source>
</evidence>
<dbReference type="Gene3D" id="3.30.300.20">
    <property type="match status" value="1"/>
</dbReference>
<feature type="domain" description="EngA-type G" evidence="12">
    <location>
        <begin position="21"/>
        <end position="185"/>
    </location>
</feature>
<keyword evidence="5 8" id="KW-0547">Nucleotide-binding</keyword>
<evidence type="ECO:0000256" key="9">
    <source>
        <dbReference type="PROSITE-ProRule" id="PRU01049"/>
    </source>
</evidence>
<feature type="region of interest" description="Disordered" evidence="11">
    <location>
        <begin position="461"/>
        <end position="502"/>
    </location>
</feature>
<proteinExistence type="inferred from homology"/>
<feature type="binding site" evidence="8">
    <location>
        <begin position="253"/>
        <end position="257"/>
    </location>
    <ligand>
        <name>GTP</name>
        <dbReference type="ChEBI" id="CHEBI:37565"/>
        <label>2</label>
    </ligand>
</feature>
<evidence type="ECO:0000259" key="12">
    <source>
        <dbReference type="PROSITE" id="PS51712"/>
    </source>
</evidence>
<dbReference type="HAMAP" id="MF_00195">
    <property type="entry name" value="GTPase_Der"/>
    <property type="match status" value="1"/>
</dbReference>
<dbReference type="CDD" id="cd01894">
    <property type="entry name" value="EngA1"/>
    <property type="match status" value="1"/>
</dbReference>
<dbReference type="Pfam" id="PF14714">
    <property type="entry name" value="KH_dom-like"/>
    <property type="match status" value="1"/>
</dbReference>
<feature type="binding site" evidence="8">
    <location>
        <begin position="27"/>
        <end position="34"/>
    </location>
    <ligand>
        <name>GTP</name>
        <dbReference type="ChEBI" id="CHEBI:37565"/>
        <label>1</label>
    </ligand>
</feature>
<reference evidence="13 14" key="1">
    <citation type="journal article" date="2014" name="Int. J. Syst. Evol. Microbiol.">
        <title>Complete genome sequence of Corynebacterium casei LMG S-19264T (=DSM 44701T), isolated from a smear-ripened cheese.</title>
        <authorList>
            <consortium name="US DOE Joint Genome Institute (JGI-PGF)"/>
            <person name="Walter F."/>
            <person name="Albersmeier A."/>
            <person name="Kalinowski J."/>
            <person name="Ruckert C."/>
        </authorList>
    </citation>
    <scope>NUCLEOTIDE SEQUENCE [LARGE SCALE GENOMIC DNA]</scope>
    <source>
        <strain evidence="13 14">KCTC 23968</strain>
    </source>
</reference>
<evidence type="ECO:0000256" key="4">
    <source>
        <dbReference type="ARBA" id="ARBA00022737"/>
    </source>
</evidence>
<keyword evidence="6 8" id="KW-0342">GTP-binding</keyword>
<dbReference type="InterPro" id="IPR032859">
    <property type="entry name" value="KH_dom-like"/>
</dbReference>
<dbReference type="PROSITE" id="PS51712">
    <property type="entry name" value="G_ENGA"/>
    <property type="match status" value="2"/>
</dbReference>
<comment type="function">
    <text evidence="8 10">GTPase that plays an essential role in the late steps of ribosome biogenesis.</text>
</comment>
<comment type="similarity">
    <text evidence="1 8 9 10">Belongs to the TRAFAC class TrmE-Era-EngA-EngB-Septin-like GTPase superfamily. EngA (Der) GTPase family.</text>
</comment>
<feature type="binding site" evidence="8">
    <location>
        <begin position="137"/>
        <end position="140"/>
    </location>
    <ligand>
        <name>GTP</name>
        <dbReference type="ChEBI" id="CHEBI:37565"/>
        <label>1</label>
    </ligand>
</feature>
<dbReference type="NCBIfam" id="TIGR03594">
    <property type="entry name" value="GTPase_EngA"/>
    <property type="match status" value="1"/>
</dbReference>
<dbReference type="InterPro" id="IPR031166">
    <property type="entry name" value="G_ENGA"/>
</dbReference>
<dbReference type="AlphaFoldDB" id="A0A918KDW0"/>
<evidence type="ECO:0000256" key="11">
    <source>
        <dbReference type="SAM" id="MobiDB-lite"/>
    </source>
</evidence>
<dbReference type="GO" id="GO:0042254">
    <property type="term" value="P:ribosome biogenesis"/>
    <property type="evidence" value="ECO:0007669"/>
    <property type="project" value="UniProtKB-KW"/>
</dbReference>
<accession>A0A918KDW0</accession>
<name>A0A918KDW0_9PROT</name>
<feature type="domain" description="EngA-type G" evidence="12">
    <location>
        <begin position="200"/>
        <end position="375"/>
    </location>
</feature>
<dbReference type="Pfam" id="PF01926">
    <property type="entry name" value="MMR_HSR1"/>
    <property type="match status" value="2"/>
</dbReference>
<sequence>MARKNRHLDDEEPEDDNTRPARIAVIGRPNVGKSTLFNRMAGKKLAIVNDQPGVTRDVRETKSRIRGHDMTLMDTAGFENATGDKLEARMRSQTEQAVMDADVLLFVYDAREGVTPLDRIFANFVRKTGKPVVLVANKCESSAGDAGINEGYSLGMGDPVEVAAEHNIGMVDLDDAVELALREVKLEVDPDPIDTSEAPVRIAIVGRPNAGKSTLINTLIGQDRLLTGPEAGVTRDSITVDFVWQDRRVQFHDTAGMRKKAKVQETLEVMSVQDTLRAINFAQVVVLLMDATSPFDKQDLQIAALCEREGRAMVIGVTKWDLVENKSEMTKALRETAARLLPQLRGVPVVMFSGLTGKSVDRLLPAIERVQVDWSAKVKTSELNDWLIEKVARHPPPVVNGRHIKPKYISQTKTRPPTFVLKCSRATKLPESYKRYLVNGLREDFDLWGIPIRINVKADSNPYDTTKRKQGFEPLGKMNKGREAAGRVKKHKPGKNAKPPEG</sequence>
<dbReference type="PANTHER" id="PTHR43834:SF6">
    <property type="entry name" value="GTPASE DER"/>
    <property type="match status" value="1"/>
</dbReference>
<dbReference type="InterPro" id="IPR016484">
    <property type="entry name" value="GTPase_Der"/>
</dbReference>
<dbReference type="NCBIfam" id="TIGR00231">
    <property type="entry name" value="small_GTP"/>
    <property type="match status" value="2"/>
</dbReference>
<dbReference type="Gene3D" id="3.40.50.300">
    <property type="entry name" value="P-loop containing nucleotide triphosphate hydrolases"/>
    <property type="match status" value="2"/>
</dbReference>
<evidence type="ECO:0000256" key="3">
    <source>
        <dbReference type="ARBA" id="ARBA00022517"/>
    </source>
</evidence>
<gene>
    <name evidence="8 13" type="primary">der</name>
    <name evidence="13" type="ORF">GCM10011309_04660</name>
</gene>
<keyword evidence="14" id="KW-1185">Reference proteome</keyword>
<evidence type="ECO:0000256" key="10">
    <source>
        <dbReference type="RuleBase" id="RU004481"/>
    </source>
</evidence>
<dbReference type="PANTHER" id="PTHR43834">
    <property type="entry name" value="GTPASE DER"/>
    <property type="match status" value="1"/>
</dbReference>
<feature type="binding site" evidence="8">
    <location>
        <begin position="74"/>
        <end position="78"/>
    </location>
    <ligand>
        <name>GTP</name>
        <dbReference type="ChEBI" id="CHEBI:37565"/>
        <label>1</label>
    </ligand>
</feature>
<comment type="subunit">
    <text evidence="8">Associates with the 50S ribosomal subunit.</text>
</comment>
<evidence type="ECO:0000313" key="14">
    <source>
        <dbReference type="Proteomes" id="UP000600865"/>
    </source>
</evidence>
<dbReference type="InterPro" id="IPR015946">
    <property type="entry name" value="KH_dom-like_a/b"/>
</dbReference>
<evidence type="ECO:0000256" key="2">
    <source>
        <dbReference type="ARBA" id="ARBA00020953"/>
    </source>
</evidence>
<comment type="caution">
    <text evidence="13">The sequence shown here is derived from an EMBL/GenBank/DDBJ whole genome shotgun (WGS) entry which is preliminary data.</text>
</comment>
<dbReference type="SUPFAM" id="SSF52540">
    <property type="entry name" value="P-loop containing nucleoside triphosphate hydrolases"/>
    <property type="match status" value="2"/>
</dbReference>
<dbReference type="Proteomes" id="UP000600865">
    <property type="component" value="Unassembled WGS sequence"/>
</dbReference>